<keyword evidence="3" id="KW-0808">Transferase</keyword>
<dbReference type="InterPro" id="IPR011009">
    <property type="entry name" value="Kinase-like_dom_sf"/>
</dbReference>
<dbReference type="AlphaFoldDB" id="A0A9P1DLI9"/>
<keyword evidence="5" id="KW-0547">Nucleotide-binding</keyword>
<dbReference type="CDD" id="cd00051">
    <property type="entry name" value="EFh"/>
    <property type="match status" value="1"/>
</dbReference>
<dbReference type="InterPro" id="IPR011992">
    <property type="entry name" value="EF-hand-dom_pair"/>
</dbReference>
<evidence type="ECO:0000256" key="2">
    <source>
        <dbReference type="ARBA" id="ARBA00022527"/>
    </source>
</evidence>
<evidence type="ECO:0000313" key="15">
    <source>
        <dbReference type="EMBL" id="CAL4799814.1"/>
    </source>
</evidence>
<evidence type="ECO:0000256" key="9">
    <source>
        <dbReference type="ARBA" id="ARBA00024334"/>
    </source>
</evidence>
<evidence type="ECO:0000313" key="13">
    <source>
        <dbReference type="EMBL" id="CAI4012502.1"/>
    </source>
</evidence>
<evidence type="ECO:0000256" key="1">
    <source>
        <dbReference type="ARBA" id="ARBA00001946"/>
    </source>
</evidence>
<reference evidence="13" key="1">
    <citation type="submission" date="2022-10" db="EMBL/GenBank/DDBJ databases">
        <authorList>
            <person name="Chen Y."/>
            <person name="Dougan E. K."/>
            <person name="Chan C."/>
            <person name="Rhodes N."/>
            <person name="Thang M."/>
        </authorList>
    </citation>
    <scope>NUCLEOTIDE SEQUENCE</scope>
</reference>
<dbReference type="OrthoDB" id="40902at2759"/>
<dbReference type="InterPro" id="IPR000719">
    <property type="entry name" value="Prot_kinase_dom"/>
</dbReference>
<evidence type="ECO:0000256" key="6">
    <source>
        <dbReference type="ARBA" id="ARBA00022777"/>
    </source>
</evidence>
<sequence>MSVEPGWTCWNGLADMTCLKGILLDSHMPKRVSLIPALLRQARSQTFRFADGVQSFFGTGRVTRGIDVEDRYCFLPGEPLGKGSFGEVRAAMDKYTRERNAVKCATAKGTPKEKQDMLESFFQEAQVHLNLDHPNITKLLHVQLNGMALGNRAISVGRNVMELCAGGELYDRWYDRGVYTEEEAIITMRQMLGALNYLHWHHVCHRDLKLENWVYKDHSDHSLKLIDFGFAKAFKEGTPMTATLGTIYYIAPEVIKGSYNYKCDIWSTGIILYMLLAGEPPYYDSHCDDWTMQKILHEPLDINCAIWDDISAECKDFVFQALERDVAKRPTAKDLTKHCWLIDVAGGASVEINKKVLEDLRDFGSMNVMKRAAFGLIASSMAGTDDLRDLESEFRKLDREGSGTILKSQLANAFVRQLSMTEPEAKALFDKLDLSGDQEIEYSEFIAAANGSRYMCNEALIKQAFQTLDVDGSGFISVGNLRQVFGNRFNGSTVEEILAQVDKDRNGTISYEEFVQAMMELGQESCHANVGCNEDLRKRISRAYEFTSVGRRNRHQPGHKKNFQKAGMVYKASQRFQRARTHHGQPPSLLGRGWHTPDISRHCSREFSLDNAQYDSPEHRGLRPPTLNRGWHTPDISRHPSRDFSSEQLM</sequence>
<dbReference type="GO" id="GO:0004674">
    <property type="term" value="F:protein serine/threonine kinase activity"/>
    <property type="evidence" value="ECO:0007669"/>
    <property type="project" value="UniProtKB-KW"/>
</dbReference>
<dbReference type="InterPro" id="IPR002048">
    <property type="entry name" value="EF_hand_dom"/>
</dbReference>
<comment type="cofactor">
    <cofactor evidence="1">
        <name>Mg(2+)</name>
        <dbReference type="ChEBI" id="CHEBI:18420"/>
    </cofactor>
</comment>
<dbReference type="GO" id="GO:0005524">
    <property type="term" value="F:ATP binding"/>
    <property type="evidence" value="ECO:0007669"/>
    <property type="project" value="UniProtKB-KW"/>
</dbReference>
<keyword evidence="6 15" id="KW-0418">Kinase</keyword>
<comment type="caution">
    <text evidence="13">The sequence shown here is derived from an EMBL/GenBank/DDBJ whole genome shotgun (WGS) entry which is preliminary data.</text>
</comment>
<name>A0A9P1DLI9_9DINO</name>
<dbReference type="Pfam" id="PF13499">
    <property type="entry name" value="EF-hand_7"/>
    <property type="match status" value="2"/>
</dbReference>
<feature type="domain" description="EF-hand" evidence="12">
    <location>
        <begin position="489"/>
        <end position="524"/>
    </location>
</feature>
<dbReference type="CDD" id="cd05117">
    <property type="entry name" value="STKc_CAMK"/>
    <property type="match status" value="1"/>
</dbReference>
<gene>
    <name evidence="13" type="ORF">C1SCF055_LOCUS37560</name>
</gene>
<evidence type="ECO:0000256" key="10">
    <source>
        <dbReference type="SAM" id="MobiDB-lite"/>
    </source>
</evidence>
<dbReference type="FunFam" id="1.10.238.10:FF:000003">
    <property type="entry name" value="Calmodulin A"/>
    <property type="match status" value="1"/>
</dbReference>
<dbReference type="GO" id="GO:0005509">
    <property type="term" value="F:calcium ion binding"/>
    <property type="evidence" value="ECO:0007669"/>
    <property type="project" value="InterPro"/>
</dbReference>
<evidence type="ECO:0000259" key="11">
    <source>
        <dbReference type="PROSITE" id="PS50011"/>
    </source>
</evidence>
<evidence type="ECO:0000256" key="7">
    <source>
        <dbReference type="ARBA" id="ARBA00022837"/>
    </source>
</evidence>
<feature type="region of interest" description="Disordered" evidence="10">
    <location>
        <begin position="575"/>
        <end position="595"/>
    </location>
</feature>
<accession>A0A9P1DLI9</accession>
<evidence type="ECO:0000259" key="12">
    <source>
        <dbReference type="PROSITE" id="PS50222"/>
    </source>
</evidence>
<dbReference type="InterPro" id="IPR018247">
    <property type="entry name" value="EF_Hand_1_Ca_BS"/>
</dbReference>
<feature type="domain" description="Protein kinase" evidence="11">
    <location>
        <begin position="74"/>
        <end position="341"/>
    </location>
</feature>
<protein>
    <submittedName>
        <fullName evidence="15">Non-specific serine/threonine protein kinase</fullName>
    </submittedName>
</protein>
<feature type="region of interest" description="Disordered" evidence="10">
    <location>
        <begin position="611"/>
        <end position="650"/>
    </location>
</feature>
<dbReference type="Pfam" id="PF00069">
    <property type="entry name" value="Pkinase"/>
    <property type="match status" value="1"/>
</dbReference>
<evidence type="ECO:0000256" key="5">
    <source>
        <dbReference type="ARBA" id="ARBA00022741"/>
    </source>
</evidence>
<reference evidence="14" key="2">
    <citation type="submission" date="2024-04" db="EMBL/GenBank/DDBJ databases">
        <authorList>
            <person name="Chen Y."/>
            <person name="Shah S."/>
            <person name="Dougan E. K."/>
            <person name="Thang M."/>
            <person name="Chan C."/>
        </authorList>
    </citation>
    <scope>NUCLEOTIDE SEQUENCE [LARGE SCALE GENOMIC DNA]</scope>
</reference>
<keyword evidence="7" id="KW-0106">Calcium</keyword>
<evidence type="ECO:0000313" key="14">
    <source>
        <dbReference type="EMBL" id="CAL1165877.1"/>
    </source>
</evidence>
<dbReference type="InterPro" id="IPR050205">
    <property type="entry name" value="CDPK_Ser/Thr_kinases"/>
</dbReference>
<evidence type="ECO:0000256" key="4">
    <source>
        <dbReference type="ARBA" id="ARBA00022737"/>
    </source>
</evidence>
<dbReference type="PROSITE" id="PS50222">
    <property type="entry name" value="EF_HAND_2"/>
    <property type="match status" value="2"/>
</dbReference>
<dbReference type="PANTHER" id="PTHR24349">
    <property type="entry name" value="SERINE/THREONINE-PROTEIN KINASE"/>
    <property type="match status" value="1"/>
</dbReference>
<evidence type="ECO:0000256" key="3">
    <source>
        <dbReference type="ARBA" id="ARBA00022679"/>
    </source>
</evidence>
<dbReference type="SMART" id="SM00220">
    <property type="entry name" value="S_TKc"/>
    <property type="match status" value="1"/>
</dbReference>
<feature type="compositionally biased region" description="Basic and acidic residues" evidence="10">
    <location>
        <begin position="635"/>
        <end position="650"/>
    </location>
</feature>
<keyword evidence="2 15" id="KW-0723">Serine/threonine-protein kinase</keyword>
<dbReference type="Gene3D" id="3.30.200.20">
    <property type="entry name" value="Phosphorylase Kinase, domain 1"/>
    <property type="match status" value="1"/>
</dbReference>
<evidence type="ECO:0000256" key="8">
    <source>
        <dbReference type="ARBA" id="ARBA00022840"/>
    </source>
</evidence>
<dbReference type="Gene3D" id="1.10.238.10">
    <property type="entry name" value="EF-hand"/>
    <property type="match status" value="2"/>
</dbReference>
<dbReference type="Gene3D" id="1.10.510.10">
    <property type="entry name" value="Transferase(Phosphotransferase) domain 1"/>
    <property type="match status" value="1"/>
</dbReference>
<dbReference type="EMBL" id="CAMXCT010005501">
    <property type="protein sequence ID" value="CAI4012502.1"/>
    <property type="molecule type" value="Genomic_DNA"/>
</dbReference>
<keyword evidence="4" id="KW-0677">Repeat</keyword>
<feature type="domain" description="EF-hand" evidence="12">
    <location>
        <begin position="420"/>
        <end position="455"/>
    </location>
</feature>
<dbReference type="SUPFAM" id="SSF47473">
    <property type="entry name" value="EF-hand"/>
    <property type="match status" value="1"/>
</dbReference>
<dbReference type="Proteomes" id="UP001152797">
    <property type="component" value="Unassembled WGS sequence"/>
</dbReference>
<keyword evidence="16" id="KW-1185">Reference proteome</keyword>
<comment type="similarity">
    <text evidence="9">Belongs to the protein kinase superfamily. Ser/Thr protein kinase family. CDPK subfamily.</text>
</comment>
<dbReference type="EMBL" id="CAMXCT030005501">
    <property type="protein sequence ID" value="CAL4799814.1"/>
    <property type="molecule type" value="Genomic_DNA"/>
</dbReference>
<dbReference type="SUPFAM" id="SSF56112">
    <property type="entry name" value="Protein kinase-like (PK-like)"/>
    <property type="match status" value="1"/>
</dbReference>
<dbReference type="PROSITE" id="PS00018">
    <property type="entry name" value="EF_HAND_1"/>
    <property type="match status" value="2"/>
</dbReference>
<dbReference type="EMBL" id="CAMXCT020005501">
    <property type="protein sequence ID" value="CAL1165877.1"/>
    <property type="molecule type" value="Genomic_DNA"/>
</dbReference>
<dbReference type="PROSITE" id="PS50011">
    <property type="entry name" value="PROTEIN_KINASE_DOM"/>
    <property type="match status" value="1"/>
</dbReference>
<keyword evidence="8" id="KW-0067">ATP-binding</keyword>
<evidence type="ECO:0000313" key="16">
    <source>
        <dbReference type="Proteomes" id="UP001152797"/>
    </source>
</evidence>
<organism evidence="13">
    <name type="scientific">Cladocopium goreaui</name>
    <dbReference type="NCBI Taxonomy" id="2562237"/>
    <lineage>
        <taxon>Eukaryota</taxon>
        <taxon>Sar</taxon>
        <taxon>Alveolata</taxon>
        <taxon>Dinophyceae</taxon>
        <taxon>Suessiales</taxon>
        <taxon>Symbiodiniaceae</taxon>
        <taxon>Cladocopium</taxon>
    </lineage>
</organism>
<dbReference type="SMART" id="SM00054">
    <property type="entry name" value="EFh"/>
    <property type="match status" value="4"/>
</dbReference>
<proteinExistence type="inferred from homology"/>